<name>A0ABW0X571_9ACTN</name>
<dbReference type="RefSeq" id="WP_380225833.1">
    <property type="nucleotide sequence ID" value="NZ_JBHSOF010000015.1"/>
</dbReference>
<accession>A0ABW0X571</accession>
<evidence type="ECO:0000313" key="2">
    <source>
        <dbReference type="Proteomes" id="UP001595975"/>
    </source>
</evidence>
<proteinExistence type="predicted"/>
<sequence length="139" mass="14509">MSALQLVPGAREPEPARPLQALARVSFGPVPLDFDRLAAELPAVQSGLALAGDADLELRLACTGPEELRAVSAALLRAGAAHVHVDLVLRTLVPTRPAVSLCDPADFYDPAAPPFCTSTEQGSIRAQISELPVVHVTGT</sequence>
<gene>
    <name evidence="1" type="ORF">ACFP3U_14190</name>
</gene>
<dbReference type="Proteomes" id="UP001595975">
    <property type="component" value="Unassembled WGS sequence"/>
</dbReference>
<organism evidence="1 2">
    <name type="scientific">Kitasatospora misakiensis</name>
    <dbReference type="NCBI Taxonomy" id="67330"/>
    <lineage>
        <taxon>Bacteria</taxon>
        <taxon>Bacillati</taxon>
        <taxon>Actinomycetota</taxon>
        <taxon>Actinomycetes</taxon>
        <taxon>Kitasatosporales</taxon>
        <taxon>Streptomycetaceae</taxon>
        <taxon>Kitasatospora</taxon>
    </lineage>
</organism>
<comment type="caution">
    <text evidence="1">The sequence shown here is derived from an EMBL/GenBank/DDBJ whole genome shotgun (WGS) entry which is preliminary data.</text>
</comment>
<dbReference type="EMBL" id="JBHSOF010000015">
    <property type="protein sequence ID" value="MFC5664129.1"/>
    <property type="molecule type" value="Genomic_DNA"/>
</dbReference>
<reference evidence="2" key="1">
    <citation type="journal article" date="2019" name="Int. J. Syst. Evol. Microbiol.">
        <title>The Global Catalogue of Microorganisms (GCM) 10K type strain sequencing project: providing services to taxonomists for standard genome sequencing and annotation.</title>
        <authorList>
            <consortium name="The Broad Institute Genomics Platform"/>
            <consortium name="The Broad Institute Genome Sequencing Center for Infectious Disease"/>
            <person name="Wu L."/>
            <person name="Ma J."/>
        </authorList>
    </citation>
    <scope>NUCLEOTIDE SEQUENCE [LARGE SCALE GENOMIC DNA]</scope>
    <source>
        <strain evidence="2">CGMCC 4.1437</strain>
    </source>
</reference>
<keyword evidence="2" id="KW-1185">Reference proteome</keyword>
<protein>
    <submittedName>
        <fullName evidence="1">Uncharacterized protein</fullName>
    </submittedName>
</protein>
<evidence type="ECO:0000313" key="1">
    <source>
        <dbReference type="EMBL" id="MFC5664129.1"/>
    </source>
</evidence>